<dbReference type="InterPro" id="IPR000917">
    <property type="entry name" value="Sulfatase_N"/>
</dbReference>
<dbReference type="Gene3D" id="3.40.720.10">
    <property type="entry name" value="Alkaline Phosphatase, subunit A"/>
    <property type="match status" value="1"/>
</dbReference>
<dbReference type="SUPFAM" id="SSF53649">
    <property type="entry name" value="Alkaline phosphatase-like"/>
    <property type="match status" value="1"/>
</dbReference>
<dbReference type="Proteomes" id="UP000247099">
    <property type="component" value="Unassembled WGS sequence"/>
</dbReference>
<feature type="domain" description="Sulfatase N-terminal" evidence="7">
    <location>
        <begin position="157"/>
        <end position="303"/>
    </location>
</feature>
<evidence type="ECO:0000313" key="8">
    <source>
        <dbReference type="EMBL" id="PXA04198.1"/>
    </source>
</evidence>
<dbReference type="InterPro" id="IPR017850">
    <property type="entry name" value="Alkaline_phosphatase_core_sf"/>
</dbReference>
<organism evidence="8 9">
    <name type="scientific">Coraliomargarita sinensis</name>
    <dbReference type="NCBI Taxonomy" id="2174842"/>
    <lineage>
        <taxon>Bacteria</taxon>
        <taxon>Pseudomonadati</taxon>
        <taxon>Verrucomicrobiota</taxon>
        <taxon>Opitutia</taxon>
        <taxon>Puniceicoccales</taxon>
        <taxon>Coraliomargaritaceae</taxon>
        <taxon>Coraliomargarita</taxon>
    </lineage>
</organism>
<dbReference type="InterPro" id="IPR050738">
    <property type="entry name" value="Sulfatase"/>
</dbReference>
<dbReference type="RefSeq" id="WP_110131149.1">
    <property type="nucleotide sequence ID" value="NZ_QHJQ01000005.1"/>
</dbReference>
<gene>
    <name evidence="8" type="ORF">DDZ13_08380</name>
</gene>
<evidence type="ECO:0000256" key="5">
    <source>
        <dbReference type="SAM" id="MobiDB-lite"/>
    </source>
</evidence>
<keyword evidence="3" id="KW-0378">Hydrolase</keyword>
<dbReference type="PANTHER" id="PTHR42693:SF53">
    <property type="entry name" value="ENDO-4-O-SULFATASE"/>
    <property type="match status" value="1"/>
</dbReference>
<evidence type="ECO:0000256" key="1">
    <source>
        <dbReference type="ARBA" id="ARBA00008779"/>
    </source>
</evidence>
<dbReference type="PANTHER" id="PTHR42693">
    <property type="entry name" value="ARYLSULFATASE FAMILY MEMBER"/>
    <property type="match status" value="1"/>
</dbReference>
<feature type="region of interest" description="Disordered" evidence="5">
    <location>
        <begin position="470"/>
        <end position="500"/>
    </location>
</feature>
<dbReference type="PROSITE" id="PS00523">
    <property type="entry name" value="SULFATASE_1"/>
    <property type="match status" value="1"/>
</dbReference>
<evidence type="ECO:0000256" key="6">
    <source>
        <dbReference type="SAM" id="SignalP"/>
    </source>
</evidence>
<dbReference type="GO" id="GO:0046872">
    <property type="term" value="F:metal ion binding"/>
    <property type="evidence" value="ECO:0007669"/>
    <property type="project" value="UniProtKB-KW"/>
</dbReference>
<feature type="chain" id="PRO_5016260831" evidence="6">
    <location>
        <begin position="23"/>
        <end position="500"/>
    </location>
</feature>
<name>A0A317ZJT9_9BACT</name>
<dbReference type="OrthoDB" id="9762324at2"/>
<keyword evidence="9" id="KW-1185">Reference proteome</keyword>
<feature type="signal peptide" evidence="6">
    <location>
        <begin position="1"/>
        <end position="22"/>
    </location>
</feature>
<comment type="caution">
    <text evidence="8">The sequence shown here is derived from an EMBL/GenBank/DDBJ whole genome shotgun (WGS) entry which is preliminary data.</text>
</comment>
<evidence type="ECO:0000256" key="2">
    <source>
        <dbReference type="ARBA" id="ARBA00022723"/>
    </source>
</evidence>
<keyword evidence="4" id="KW-0106">Calcium</keyword>
<evidence type="ECO:0000256" key="4">
    <source>
        <dbReference type="ARBA" id="ARBA00022837"/>
    </source>
</evidence>
<dbReference type="InParanoid" id="A0A317ZJT9"/>
<dbReference type="InterPro" id="IPR024607">
    <property type="entry name" value="Sulfatase_CS"/>
</dbReference>
<dbReference type="AlphaFoldDB" id="A0A317ZJT9"/>
<proteinExistence type="inferred from homology"/>
<reference evidence="8 9" key="1">
    <citation type="submission" date="2018-05" db="EMBL/GenBank/DDBJ databases">
        <title>Coraliomargarita sinensis sp. nov., isolated from a marine solar saltern.</title>
        <authorList>
            <person name="Zhou L.Y."/>
        </authorList>
    </citation>
    <scope>NUCLEOTIDE SEQUENCE [LARGE SCALE GENOMIC DNA]</scope>
    <source>
        <strain evidence="8 9">WN38</strain>
    </source>
</reference>
<sequence>MLNRILFLVTGFTTLLSVELFADSADLNGAPDPRPNIVFFISDDMSWEDFGCYGHPSIQTPNVDRLADQGMRFDNAYLTTSSCSPSRCSIITGRYPHNTGAPELHSKLPDDQLRFPELLRQAGYYTVLSGKNHMFSYEDRAFDLMTRGGGASGSEDWLGIVQERPKDKPFFFYFASYDGHRAWHIDDKAPVYSPEDVVVPPYLVDTPEVREDLAKYYHEVSRYDHYIGVVTEELKRQGVLDNTLIVVATDNGRPFPRDKTYLYDSGIKTPWVVHYPAMIDEPAATDSLISVIDLSATCLELAGLDIPESVQGRSFTPILKDPDSVVREVVFAEHNWHVYQSHERMVRFDDYLYIKNNYPEEQNLGHESDMVYLSGRELWKAHAAGETLWHQQQVFAHPFPEEQLFHVSRDPNQLWNIVDEPAYAAKLQQARSLLADWTEQTGDTIPENPTPNRREPPKIVDGEIIPMGKKHGRQNPHAEFPGAASNATEINHPGPIKIDG</sequence>
<evidence type="ECO:0000313" key="9">
    <source>
        <dbReference type="Proteomes" id="UP000247099"/>
    </source>
</evidence>
<keyword evidence="2" id="KW-0479">Metal-binding</keyword>
<dbReference type="CDD" id="cd16027">
    <property type="entry name" value="SGSH"/>
    <property type="match status" value="1"/>
</dbReference>
<evidence type="ECO:0000256" key="3">
    <source>
        <dbReference type="ARBA" id="ARBA00022801"/>
    </source>
</evidence>
<dbReference type="EMBL" id="QHJQ01000005">
    <property type="protein sequence ID" value="PXA04198.1"/>
    <property type="molecule type" value="Genomic_DNA"/>
</dbReference>
<keyword evidence="6" id="KW-0732">Signal</keyword>
<feature type="domain" description="Sulfatase N-terminal" evidence="7">
    <location>
        <begin position="35"/>
        <end position="140"/>
    </location>
</feature>
<dbReference type="Pfam" id="PF00884">
    <property type="entry name" value="Sulfatase"/>
    <property type="match status" value="2"/>
</dbReference>
<accession>A0A317ZJT9</accession>
<comment type="similarity">
    <text evidence="1">Belongs to the sulfatase family.</text>
</comment>
<evidence type="ECO:0000259" key="7">
    <source>
        <dbReference type="Pfam" id="PF00884"/>
    </source>
</evidence>
<protein>
    <submittedName>
        <fullName evidence="8">Heparan N-sulfatase</fullName>
    </submittedName>
</protein>
<dbReference type="GO" id="GO:0004065">
    <property type="term" value="F:arylsulfatase activity"/>
    <property type="evidence" value="ECO:0007669"/>
    <property type="project" value="TreeGrafter"/>
</dbReference>